<dbReference type="PANTHER" id="PTHR15350:SF5">
    <property type="entry name" value="COP9 SIGNALOSOME COMPLEX SUBUNIT 7"/>
    <property type="match status" value="1"/>
</dbReference>
<dbReference type="Proteomes" id="UP001212841">
    <property type="component" value="Unassembled WGS sequence"/>
</dbReference>
<evidence type="ECO:0000256" key="1">
    <source>
        <dbReference type="ARBA" id="ARBA00008482"/>
    </source>
</evidence>
<dbReference type="EMBL" id="JADGJD010000051">
    <property type="protein sequence ID" value="KAJ3055974.1"/>
    <property type="molecule type" value="Genomic_DNA"/>
</dbReference>
<evidence type="ECO:0000256" key="3">
    <source>
        <dbReference type="SAM" id="MobiDB-lite"/>
    </source>
</evidence>
<dbReference type="PROSITE" id="PS50250">
    <property type="entry name" value="PCI"/>
    <property type="match status" value="1"/>
</dbReference>
<dbReference type="PANTHER" id="PTHR15350">
    <property type="entry name" value="COP9 SIGNALOSOME COMPLEX SUBUNIT 7/DENDRITIC CELL PROTEIN GA17"/>
    <property type="match status" value="1"/>
</dbReference>
<gene>
    <name evidence="5" type="ORF">HK097_008583</name>
</gene>
<comment type="similarity">
    <text evidence="1">Belongs to the CSN7/EIF3M family. CSN7 subfamily.</text>
</comment>
<accession>A0AAD5SJH7</accession>
<name>A0AAD5SJH7_9FUNG</name>
<organism evidence="5 6">
    <name type="scientific">Rhizophlyctis rosea</name>
    <dbReference type="NCBI Taxonomy" id="64517"/>
    <lineage>
        <taxon>Eukaryota</taxon>
        <taxon>Fungi</taxon>
        <taxon>Fungi incertae sedis</taxon>
        <taxon>Chytridiomycota</taxon>
        <taxon>Chytridiomycota incertae sedis</taxon>
        <taxon>Chytridiomycetes</taxon>
        <taxon>Rhizophlyctidales</taxon>
        <taxon>Rhizophlyctidaceae</taxon>
        <taxon>Rhizophlyctis</taxon>
    </lineage>
</organism>
<dbReference type="Pfam" id="PF01399">
    <property type="entry name" value="PCI"/>
    <property type="match status" value="1"/>
</dbReference>
<evidence type="ECO:0000313" key="5">
    <source>
        <dbReference type="EMBL" id="KAJ3055974.1"/>
    </source>
</evidence>
<feature type="region of interest" description="Disordered" evidence="3">
    <location>
        <begin position="221"/>
        <end position="267"/>
    </location>
</feature>
<feature type="compositionally biased region" description="Basic and acidic residues" evidence="3">
    <location>
        <begin position="230"/>
        <end position="250"/>
    </location>
</feature>
<comment type="caution">
    <text evidence="5">The sequence shown here is derived from an EMBL/GenBank/DDBJ whole genome shotgun (WGS) entry which is preliminary data.</text>
</comment>
<keyword evidence="6" id="KW-1185">Reference proteome</keyword>
<evidence type="ECO:0000256" key="2">
    <source>
        <dbReference type="ARBA" id="ARBA00022790"/>
    </source>
</evidence>
<reference evidence="5" key="1">
    <citation type="submission" date="2020-05" db="EMBL/GenBank/DDBJ databases">
        <title>Phylogenomic resolution of chytrid fungi.</title>
        <authorList>
            <person name="Stajich J.E."/>
            <person name="Amses K."/>
            <person name="Simmons R."/>
            <person name="Seto K."/>
            <person name="Myers J."/>
            <person name="Bonds A."/>
            <person name="Quandt C.A."/>
            <person name="Barry K."/>
            <person name="Liu P."/>
            <person name="Grigoriev I."/>
            <person name="Longcore J.E."/>
            <person name="James T.Y."/>
        </authorList>
    </citation>
    <scope>NUCLEOTIDE SEQUENCE</scope>
    <source>
        <strain evidence="5">JEL0318</strain>
    </source>
</reference>
<sequence length="267" mass="29884">MAEAALASSSSRLEPFVLLAKSAKGMACAKLIQDALSAPGVFVFSELLETPSVQELRGTANEPSLILLELFAYGSYQEYKERSANLPPLNEAQTKKLKHLSMVTMSGANRTLKYDALQHYLDIPNVRELEDLIIDAIYQDVIKGKLDQKRKALEVEYAMGRDLKPGESECILQTLSEWSKTSQRILDAIDAQTTKIVKDAQDYKKEKEDFEARLEVVKKDVKASGQSRGSMHESFDMRPEYGDFGDDSRRGQKRNAKGGPRFGDGRR</sequence>
<proteinExistence type="inferred from homology"/>
<evidence type="ECO:0000259" key="4">
    <source>
        <dbReference type="PROSITE" id="PS50250"/>
    </source>
</evidence>
<dbReference type="SMART" id="SM00088">
    <property type="entry name" value="PINT"/>
    <property type="match status" value="1"/>
</dbReference>
<protein>
    <recommendedName>
        <fullName evidence="4">PCI domain-containing protein</fullName>
    </recommendedName>
</protein>
<dbReference type="GO" id="GO:0008180">
    <property type="term" value="C:COP9 signalosome"/>
    <property type="evidence" value="ECO:0007669"/>
    <property type="project" value="UniProtKB-KW"/>
</dbReference>
<dbReference type="Pfam" id="PF22061">
    <property type="entry name" value="CSN7_HB_subdom"/>
    <property type="match status" value="1"/>
</dbReference>
<dbReference type="AlphaFoldDB" id="A0AAD5SJH7"/>
<keyword evidence="2" id="KW-0736">Signalosome</keyword>
<dbReference type="InterPro" id="IPR000717">
    <property type="entry name" value="PCI_dom"/>
</dbReference>
<feature type="domain" description="PCI" evidence="4">
    <location>
        <begin position="1"/>
        <end position="160"/>
    </location>
</feature>
<dbReference type="InterPro" id="IPR045237">
    <property type="entry name" value="COPS7/eIF3m"/>
</dbReference>
<evidence type="ECO:0000313" key="6">
    <source>
        <dbReference type="Proteomes" id="UP001212841"/>
    </source>
</evidence>